<dbReference type="AlphaFoldDB" id="A0A9P4QM28"/>
<keyword evidence="2 5" id="KW-0812">Transmembrane</keyword>
<feature type="transmembrane region" description="Helical" evidence="5">
    <location>
        <begin position="441"/>
        <end position="462"/>
    </location>
</feature>
<keyword evidence="3 5" id="KW-1133">Transmembrane helix</keyword>
<sequence>MTALEDASQLSQEIPIASHIKGWRLHLLTTALCFTVFLVNIEVSIVAVSLIAIVDGLGGLRESSWVVTGYLVTYTCFIVIWAKLSDVFGRKGSMITTLLVFVVFSGGCGASETMVQLIVCRIFQGVGAAGCYTLAVTLIFEMVPKAKFASYASLMSACMASASVLGPILGGLINDHSTWRWIFLLNLPPGAIAIILQFITIPSGFPHHGDPHGGHPRQASLLSKQTLRRLDVPGALFMLGFLLFLVVVLLQAGPTFKWSSPATIAMLVLSLLLFCCFLGWEYLVSETARVFFKEPILPFRFLLNRPLMGIILLSLMVGIPFNVVIVELPIRLQATNSMSPLAAASRILPYTILTPIGSLLSNGIASKKKLPPLYLLLLGSVMQVLGLALMTTIPSTGSIPIAQYIFEAIAGCGVGFTFGLLVTLIPFVVEQRDLATGVTMQFRMLGGVVGLGTASAVMSSYLTSQLKYVLSANDMSSVFHSPAMINRLSHASQMATRAVFASSYALQIKIVAGLTGAQFIGLALMWKKEQLQIL</sequence>
<dbReference type="Pfam" id="PF07690">
    <property type="entry name" value="MFS_1"/>
    <property type="match status" value="1"/>
</dbReference>
<dbReference type="PANTHER" id="PTHR23501">
    <property type="entry name" value="MAJOR FACILITATOR SUPERFAMILY"/>
    <property type="match status" value="1"/>
</dbReference>
<feature type="transmembrane region" description="Helical" evidence="5">
    <location>
        <begin position="373"/>
        <end position="393"/>
    </location>
</feature>
<feature type="transmembrane region" description="Helical" evidence="5">
    <location>
        <begin position="27"/>
        <end position="53"/>
    </location>
</feature>
<evidence type="ECO:0000256" key="5">
    <source>
        <dbReference type="SAM" id="Phobius"/>
    </source>
</evidence>
<proteinExistence type="predicted"/>
<evidence type="ECO:0000256" key="3">
    <source>
        <dbReference type="ARBA" id="ARBA00022989"/>
    </source>
</evidence>
<evidence type="ECO:0000256" key="2">
    <source>
        <dbReference type="ARBA" id="ARBA00022692"/>
    </source>
</evidence>
<feature type="transmembrane region" description="Helical" evidence="5">
    <location>
        <begin position="94"/>
        <end position="115"/>
    </location>
</feature>
<keyword evidence="8" id="KW-1185">Reference proteome</keyword>
<dbReference type="Proteomes" id="UP000799444">
    <property type="component" value="Unassembled WGS sequence"/>
</dbReference>
<evidence type="ECO:0000313" key="7">
    <source>
        <dbReference type="EMBL" id="KAF2728855.1"/>
    </source>
</evidence>
<comment type="subcellular location">
    <subcellularLocation>
        <location evidence="1">Membrane</location>
        <topology evidence="1">Multi-pass membrane protein</topology>
    </subcellularLocation>
</comment>
<dbReference type="SUPFAM" id="SSF103473">
    <property type="entry name" value="MFS general substrate transporter"/>
    <property type="match status" value="2"/>
</dbReference>
<feature type="transmembrane region" description="Helical" evidence="5">
    <location>
        <begin position="264"/>
        <end position="285"/>
    </location>
</feature>
<feature type="transmembrane region" description="Helical" evidence="5">
    <location>
        <begin position="232"/>
        <end position="252"/>
    </location>
</feature>
<reference evidence="7" key="1">
    <citation type="journal article" date="2020" name="Stud. Mycol.">
        <title>101 Dothideomycetes genomes: a test case for predicting lifestyles and emergence of pathogens.</title>
        <authorList>
            <person name="Haridas S."/>
            <person name="Albert R."/>
            <person name="Binder M."/>
            <person name="Bloem J."/>
            <person name="Labutti K."/>
            <person name="Salamov A."/>
            <person name="Andreopoulos B."/>
            <person name="Baker S."/>
            <person name="Barry K."/>
            <person name="Bills G."/>
            <person name="Bluhm B."/>
            <person name="Cannon C."/>
            <person name="Castanera R."/>
            <person name="Culley D."/>
            <person name="Daum C."/>
            <person name="Ezra D."/>
            <person name="Gonzalez J."/>
            <person name="Henrissat B."/>
            <person name="Kuo A."/>
            <person name="Liang C."/>
            <person name="Lipzen A."/>
            <person name="Lutzoni F."/>
            <person name="Magnuson J."/>
            <person name="Mondo S."/>
            <person name="Nolan M."/>
            <person name="Ohm R."/>
            <person name="Pangilinan J."/>
            <person name="Park H.-J."/>
            <person name="Ramirez L."/>
            <person name="Alfaro M."/>
            <person name="Sun H."/>
            <person name="Tritt A."/>
            <person name="Yoshinaga Y."/>
            <person name="Zwiers L.-H."/>
            <person name="Turgeon B."/>
            <person name="Goodwin S."/>
            <person name="Spatafora J."/>
            <person name="Crous P."/>
            <person name="Grigoriev I."/>
        </authorList>
    </citation>
    <scope>NUCLEOTIDE SEQUENCE</scope>
    <source>
        <strain evidence="7">CBS 125425</strain>
    </source>
</reference>
<evidence type="ECO:0000259" key="6">
    <source>
        <dbReference type="PROSITE" id="PS50850"/>
    </source>
</evidence>
<comment type="caution">
    <text evidence="7">The sequence shown here is derived from an EMBL/GenBank/DDBJ whole genome shotgun (WGS) entry which is preliminary data.</text>
</comment>
<feature type="transmembrane region" description="Helical" evidence="5">
    <location>
        <begin position="306"/>
        <end position="326"/>
    </location>
</feature>
<dbReference type="InterPro" id="IPR036259">
    <property type="entry name" value="MFS_trans_sf"/>
</dbReference>
<feature type="domain" description="Major facilitator superfamily (MFS) profile" evidence="6">
    <location>
        <begin position="28"/>
        <end position="489"/>
    </location>
</feature>
<feature type="transmembrane region" description="Helical" evidence="5">
    <location>
        <begin position="504"/>
        <end position="526"/>
    </location>
</feature>
<dbReference type="InterPro" id="IPR011701">
    <property type="entry name" value="MFS"/>
</dbReference>
<dbReference type="GO" id="GO:0005886">
    <property type="term" value="C:plasma membrane"/>
    <property type="evidence" value="ECO:0007669"/>
    <property type="project" value="TreeGrafter"/>
</dbReference>
<dbReference type="EMBL" id="ML996264">
    <property type="protein sequence ID" value="KAF2728855.1"/>
    <property type="molecule type" value="Genomic_DNA"/>
</dbReference>
<feature type="transmembrane region" description="Helical" evidence="5">
    <location>
        <begin position="121"/>
        <end position="140"/>
    </location>
</feature>
<evidence type="ECO:0000313" key="8">
    <source>
        <dbReference type="Proteomes" id="UP000799444"/>
    </source>
</evidence>
<feature type="transmembrane region" description="Helical" evidence="5">
    <location>
        <begin position="152"/>
        <end position="173"/>
    </location>
</feature>
<dbReference type="OrthoDB" id="440553at2759"/>
<feature type="transmembrane region" description="Helical" evidence="5">
    <location>
        <begin position="405"/>
        <end position="429"/>
    </location>
</feature>
<feature type="transmembrane region" description="Helical" evidence="5">
    <location>
        <begin position="179"/>
        <end position="199"/>
    </location>
</feature>
<feature type="transmembrane region" description="Helical" evidence="5">
    <location>
        <begin position="65"/>
        <end position="82"/>
    </location>
</feature>
<accession>A0A9P4QM28</accession>
<dbReference type="PROSITE" id="PS50850">
    <property type="entry name" value="MFS"/>
    <property type="match status" value="1"/>
</dbReference>
<dbReference type="Gene3D" id="1.20.1720.10">
    <property type="entry name" value="Multidrug resistance protein D"/>
    <property type="match status" value="1"/>
</dbReference>
<dbReference type="GO" id="GO:0022857">
    <property type="term" value="F:transmembrane transporter activity"/>
    <property type="evidence" value="ECO:0007669"/>
    <property type="project" value="InterPro"/>
</dbReference>
<protein>
    <submittedName>
        <fullName evidence="7">MFS general substrate transporter</fullName>
    </submittedName>
</protein>
<organism evidence="7 8">
    <name type="scientific">Polyplosphaeria fusca</name>
    <dbReference type="NCBI Taxonomy" id="682080"/>
    <lineage>
        <taxon>Eukaryota</taxon>
        <taxon>Fungi</taxon>
        <taxon>Dikarya</taxon>
        <taxon>Ascomycota</taxon>
        <taxon>Pezizomycotina</taxon>
        <taxon>Dothideomycetes</taxon>
        <taxon>Pleosporomycetidae</taxon>
        <taxon>Pleosporales</taxon>
        <taxon>Tetraplosphaeriaceae</taxon>
        <taxon>Polyplosphaeria</taxon>
    </lineage>
</organism>
<dbReference type="InterPro" id="IPR020846">
    <property type="entry name" value="MFS_dom"/>
</dbReference>
<evidence type="ECO:0000256" key="1">
    <source>
        <dbReference type="ARBA" id="ARBA00004141"/>
    </source>
</evidence>
<name>A0A9P4QM28_9PLEO</name>
<gene>
    <name evidence="7" type="ORF">EJ04DRAFT_538177</name>
</gene>
<keyword evidence="4 5" id="KW-0472">Membrane</keyword>
<evidence type="ECO:0000256" key="4">
    <source>
        <dbReference type="ARBA" id="ARBA00023136"/>
    </source>
</evidence>
<dbReference type="PANTHER" id="PTHR23501:SF43">
    <property type="entry name" value="MULTIDRUG TRANSPORTER, PUTATIVE (AFU_ORTHOLOGUE AFUA_6G03040)-RELATED"/>
    <property type="match status" value="1"/>
</dbReference>